<dbReference type="RefSeq" id="XP_017690343.1">
    <property type="nucleotide sequence ID" value="XM_017834854.1"/>
</dbReference>
<evidence type="ECO:0000313" key="3">
    <source>
        <dbReference type="RefSeq" id="XP_017690342.1"/>
    </source>
</evidence>
<proteinExistence type="predicted"/>
<protein>
    <submittedName>
        <fullName evidence="3 4">Uncharacterized protein LOC108507154 isoform X1</fullName>
    </submittedName>
</protein>
<keyword evidence="1" id="KW-0472">Membrane</keyword>
<evidence type="ECO:0000256" key="1">
    <source>
        <dbReference type="SAM" id="Phobius"/>
    </source>
</evidence>
<evidence type="ECO:0000313" key="2">
    <source>
        <dbReference type="Proteomes" id="UP000504624"/>
    </source>
</evidence>
<keyword evidence="1" id="KW-0812">Transmembrane</keyword>
<name>A0A6J0IUN5_9PASS</name>
<organism evidence="2 3">
    <name type="scientific">Lepidothrix coronata</name>
    <name type="common">blue-crowned manakin</name>
    <dbReference type="NCBI Taxonomy" id="321398"/>
    <lineage>
        <taxon>Eukaryota</taxon>
        <taxon>Metazoa</taxon>
        <taxon>Chordata</taxon>
        <taxon>Craniata</taxon>
        <taxon>Vertebrata</taxon>
        <taxon>Euteleostomi</taxon>
        <taxon>Archelosauria</taxon>
        <taxon>Archosauria</taxon>
        <taxon>Dinosauria</taxon>
        <taxon>Saurischia</taxon>
        <taxon>Theropoda</taxon>
        <taxon>Coelurosauria</taxon>
        <taxon>Aves</taxon>
        <taxon>Neognathae</taxon>
        <taxon>Neoaves</taxon>
        <taxon>Telluraves</taxon>
        <taxon>Australaves</taxon>
        <taxon>Passeriformes</taxon>
        <taxon>Pipridae</taxon>
        <taxon>Lepidothrix</taxon>
    </lineage>
</organism>
<gene>
    <name evidence="3 4" type="primary">LOC108507154</name>
</gene>
<dbReference type="Proteomes" id="UP000504624">
    <property type="component" value="Unplaced"/>
</dbReference>
<evidence type="ECO:0000313" key="4">
    <source>
        <dbReference type="RefSeq" id="XP_017690343.1"/>
    </source>
</evidence>
<dbReference type="RefSeq" id="XP_017690342.1">
    <property type="nucleotide sequence ID" value="XM_017834853.1"/>
</dbReference>
<reference evidence="3 4" key="1">
    <citation type="submission" date="2025-04" db="UniProtKB">
        <authorList>
            <consortium name="RefSeq"/>
        </authorList>
    </citation>
    <scope>IDENTIFICATION</scope>
</reference>
<accession>A0A6J0IUN5</accession>
<dbReference type="AlphaFoldDB" id="A0A6J0IUN5"/>
<dbReference type="OrthoDB" id="9068259at2759"/>
<dbReference type="GeneID" id="108507154"/>
<feature type="transmembrane region" description="Helical" evidence="1">
    <location>
        <begin position="154"/>
        <end position="176"/>
    </location>
</feature>
<sequence length="205" mass="23171">MSLPAKRCGRPPVLSFLEKKKRKQSLDRRRGKTRIYVGNHIERWLTLKEKLDFRNDAEVAGFLLDLYDSYDPLSKAPLCPLPEGVRRITMKEERALSGSTSLIAADGTYDNDEQLHKESACSGLGDVRVVTVKEERETPQDCVLARADDTLVTLWSFACFAFESILILLSYLILFIRSSCHSCSDSLSENVLVHNRWSSSSEAKI</sequence>
<keyword evidence="1" id="KW-1133">Transmembrane helix</keyword>
<keyword evidence="2" id="KW-1185">Reference proteome</keyword>